<dbReference type="AlphaFoldDB" id="A0A0D2GNT0"/>
<comment type="caution">
    <text evidence="1">The sequence shown here is derived from an EMBL/GenBank/DDBJ whole genome shotgun (WGS) entry which is preliminary data.</text>
</comment>
<gene>
    <name evidence="1" type="ORF">J120_03905</name>
</gene>
<reference evidence="1 2" key="1">
    <citation type="journal article" date="2013" name="Proc. Natl. Acad. Sci. U.S.A.">
        <title>Candidate phylum TM6 genome recovered from a hospital sink biofilm provides genomic insights into this uncultivated phylum.</title>
        <authorList>
            <person name="McLean J.S."/>
            <person name="Lombardo M.J."/>
            <person name="Badger J.H."/>
            <person name="Edlund A."/>
            <person name="Novotny M."/>
            <person name="Yee-Greenbaum J."/>
            <person name="Vyahhi N."/>
            <person name="Hall A.P."/>
            <person name="Yang Y."/>
            <person name="Dupont C.L."/>
            <person name="Ziegler M.G."/>
            <person name="Chitsaz H."/>
            <person name="Allen A.E."/>
            <person name="Yooseph S."/>
            <person name="Tesler G."/>
            <person name="Pevzner P.A."/>
            <person name="Friedman R.M."/>
            <person name="Nealson K.H."/>
            <person name="Venter J.C."/>
            <person name="Lasken R.S."/>
        </authorList>
    </citation>
    <scope>NUCLEOTIDE SEQUENCE [LARGE SCALE GENOMIC DNA]</scope>
    <source>
        <strain evidence="1 2">TM6SC1</strain>
    </source>
</reference>
<organism evidence="1 2">
    <name type="scientific">candidate division TM6 bacterium JCVI TM6SC1</name>
    <dbReference type="NCBI Taxonomy" id="1306947"/>
    <lineage>
        <taxon>Bacteria</taxon>
        <taxon>Candidatus Babelota</taxon>
        <taxon>Vermiphilus</taxon>
    </lineage>
</organism>
<sequence length="331" mass="37082">MKHLFSKSIFLVVILLNSIAYVRAAEVIVVRTPSSTFAKTLAIPGNIVSILASTTRTITSTLSFATDRTARLSQTFAERPALLAPVAALATIGYVLYASYQNSCSQHTYEKAVKLLNALDPNPFNRTENSDLQFIGWRLNSVPDNRNWVTASDIIGNDHSVVQALADDLSSFTNLCSCPHVPHKERIVKALTYEIKRINEVLDGLKPYCSIVDTYNDPCIQEDAKNMLNISSQKACELRQYMQDHTTISWSDPFKSPFKFVQKLLRRCIYPRDGYIGSVYWKLIELRTRLEAIKYVLLKANVVIGQQLQQVFVGARTAHHNGCAAVCCVCK</sequence>
<evidence type="ECO:0000313" key="1">
    <source>
        <dbReference type="EMBL" id="KIX85059.1"/>
    </source>
</evidence>
<name>A0A0D2GNT0_9BACT</name>
<dbReference type="EMBL" id="ARQD01000003">
    <property type="protein sequence ID" value="KIX85059.1"/>
    <property type="molecule type" value="Genomic_DNA"/>
</dbReference>
<dbReference type="STRING" id="1306947.J120_03905"/>
<dbReference type="Proteomes" id="UP000032214">
    <property type="component" value="Unassembled WGS sequence"/>
</dbReference>
<proteinExistence type="predicted"/>
<evidence type="ECO:0000313" key="2">
    <source>
        <dbReference type="Proteomes" id="UP000032214"/>
    </source>
</evidence>
<keyword evidence="2" id="KW-1185">Reference proteome</keyword>
<accession>A0A0D2GNT0</accession>
<protein>
    <submittedName>
        <fullName evidence="1">Uncharacterized protein</fullName>
    </submittedName>
</protein>